<reference evidence="3 4" key="1">
    <citation type="submission" date="2019-03" db="EMBL/GenBank/DDBJ databases">
        <title>Draft genome of Massilia hortus sp. nov., a novel bacterial species of the Oxalobacteraceae family.</title>
        <authorList>
            <person name="Peta V."/>
            <person name="Raths R."/>
            <person name="Bucking H."/>
        </authorList>
    </citation>
    <scope>NUCLEOTIDE SEQUENCE [LARGE SCALE GENOMIC DNA]</scope>
    <source>
        <strain evidence="3 4">ONC3</strain>
    </source>
</reference>
<dbReference type="GO" id="GO:0016787">
    <property type="term" value="F:hydrolase activity"/>
    <property type="evidence" value="ECO:0007669"/>
    <property type="project" value="UniProtKB-KW"/>
</dbReference>
<protein>
    <submittedName>
        <fullName evidence="3">Alpha/beta hydrolase</fullName>
    </submittedName>
</protein>
<feature type="domain" description="AB hydrolase-1" evidence="2">
    <location>
        <begin position="59"/>
        <end position="303"/>
    </location>
</feature>
<dbReference type="PANTHER" id="PTHR43194:SF2">
    <property type="entry name" value="PEROXISOMAL MEMBRANE PROTEIN LPX1"/>
    <property type="match status" value="1"/>
</dbReference>
<comment type="caution">
    <text evidence="3">The sequence shown here is derived from an EMBL/GenBank/DDBJ whole genome shotgun (WGS) entry which is preliminary data.</text>
</comment>
<sequence>MKVALSFALAIALAIGAPAASCADNPRAPNRFASTLVPSERFEVGVLQVERHGQGARPLVLVPGLASGAWVWQDIVREFSSDHAVYVVTLPGFDGRPAVEGDALAAAANALQELIVSRKLDQPVLIGHSLGGTLALEVAEQQPDLVKGVVTIDGLPVVPGSEGVPPSRRAIDASEMKANAAPVSAEVFKEQQEQYLREVGLLDMGKAADLAALTARSDPAAVLRYTAEAFALDLRPGLANIKGPVLLVAPYFGPDASQEGQSLEGKVEYYRELMKGAQNLDLVAISPSRHFVMIDQPQQLVEAIRRYLESL</sequence>
<keyword evidence="3" id="KW-0378">Hydrolase</keyword>
<evidence type="ECO:0000256" key="1">
    <source>
        <dbReference type="SAM" id="SignalP"/>
    </source>
</evidence>
<dbReference type="InterPro" id="IPR050228">
    <property type="entry name" value="Carboxylesterase_BioH"/>
</dbReference>
<dbReference type="EMBL" id="SPUM01000132">
    <property type="protein sequence ID" value="TFW28901.1"/>
    <property type="molecule type" value="Genomic_DNA"/>
</dbReference>
<evidence type="ECO:0000313" key="3">
    <source>
        <dbReference type="EMBL" id="TFW28901.1"/>
    </source>
</evidence>
<dbReference type="RefSeq" id="WP_135191402.1">
    <property type="nucleotide sequence ID" value="NZ_SPUM01000132.1"/>
</dbReference>
<accession>A0A4Y9SQP3</accession>
<dbReference type="Pfam" id="PF12697">
    <property type="entry name" value="Abhydrolase_6"/>
    <property type="match status" value="1"/>
</dbReference>
<dbReference type="Proteomes" id="UP000297258">
    <property type="component" value="Unassembled WGS sequence"/>
</dbReference>
<proteinExistence type="predicted"/>
<keyword evidence="4" id="KW-1185">Reference proteome</keyword>
<dbReference type="OrthoDB" id="5380819at2"/>
<evidence type="ECO:0000313" key="4">
    <source>
        <dbReference type="Proteomes" id="UP000297258"/>
    </source>
</evidence>
<organism evidence="3 4">
    <name type="scientific">Massilia horti</name>
    <dbReference type="NCBI Taxonomy" id="2562153"/>
    <lineage>
        <taxon>Bacteria</taxon>
        <taxon>Pseudomonadati</taxon>
        <taxon>Pseudomonadota</taxon>
        <taxon>Betaproteobacteria</taxon>
        <taxon>Burkholderiales</taxon>
        <taxon>Oxalobacteraceae</taxon>
        <taxon>Telluria group</taxon>
        <taxon>Massilia</taxon>
    </lineage>
</organism>
<feature type="chain" id="PRO_5021502476" evidence="1">
    <location>
        <begin position="24"/>
        <end position="311"/>
    </location>
</feature>
<dbReference type="SUPFAM" id="SSF53474">
    <property type="entry name" value="alpha/beta-Hydrolases"/>
    <property type="match status" value="1"/>
</dbReference>
<keyword evidence="1" id="KW-0732">Signal</keyword>
<evidence type="ECO:0000259" key="2">
    <source>
        <dbReference type="Pfam" id="PF12697"/>
    </source>
</evidence>
<name>A0A4Y9SQP3_9BURK</name>
<dbReference type="InterPro" id="IPR029058">
    <property type="entry name" value="AB_hydrolase_fold"/>
</dbReference>
<dbReference type="PANTHER" id="PTHR43194">
    <property type="entry name" value="HYDROLASE ALPHA/BETA FOLD FAMILY"/>
    <property type="match status" value="1"/>
</dbReference>
<feature type="signal peptide" evidence="1">
    <location>
        <begin position="1"/>
        <end position="23"/>
    </location>
</feature>
<dbReference type="InterPro" id="IPR000073">
    <property type="entry name" value="AB_hydrolase_1"/>
</dbReference>
<gene>
    <name evidence="3" type="ORF">E4O92_19900</name>
</gene>
<dbReference type="Gene3D" id="3.40.50.1820">
    <property type="entry name" value="alpha/beta hydrolase"/>
    <property type="match status" value="1"/>
</dbReference>
<dbReference type="AlphaFoldDB" id="A0A4Y9SQP3"/>